<evidence type="ECO:0000256" key="4">
    <source>
        <dbReference type="SAM" id="MobiDB-lite"/>
    </source>
</evidence>
<dbReference type="InterPro" id="IPR018060">
    <property type="entry name" value="HTH_AraC"/>
</dbReference>
<evidence type="ECO:0000256" key="3">
    <source>
        <dbReference type="ARBA" id="ARBA00023163"/>
    </source>
</evidence>
<keyword evidence="2 6" id="KW-0238">DNA-binding</keyword>
<dbReference type="InterPro" id="IPR050204">
    <property type="entry name" value="AraC_XylS_family_regulators"/>
</dbReference>
<dbReference type="EMBL" id="JACHJB010000005">
    <property type="protein sequence ID" value="MBB6352241.1"/>
    <property type="molecule type" value="Genomic_DNA"/>
</dbReference>
<accession>A0A7X0CE11</accession>
<organism evidence="6 7">
    <name type="scientific">Nonomuraea muscovyensis</name>
    <dbReference type="NCBI Taxonomy" id="1124761"/>
    <lineage>
        <taxon>Bacteria</taxon>
        <taxon>Bacillati</taxon>
        <taxon>Actinomycetota</taxon>
        <taxon>Actinomycetes</taxon>
        <taxon>Streptosporangiales</taxon>
        <taxon>Streptosporangiaceae</taxon>
        <taxon>Nonomuraea</taxon>
    </lineage>
</organism>
<dbReference type="PROSITE" id="PS00041">
    <property type="entry name" value="HTH_ARAC_FAMILY_1"/>
    <property type="match status" value="1"/>
</dbReference>
<sequence length="299" mass="31830">MRSAVRVGAGPGFALDAVTCDDDHRRWSPVETSSAHRLVLVRRGRFRRLADGRSSLADPTLAYLSTPGEEERFAHPAGGDVCTSVSLSAGLWRTLAGEDVRPSRSALYVDARLDVAHRRFLAAARAGDAPFGLAEALLSLLSGALRQVTDRPLREAAGGEAARGAARRSTSPAAIVDAAREAIACDHEAAGDLLSLAELLGVSPYRLSRAFTRELGVSLTHYRNRVRVGRALDRLERGERGLARLAADLGFADQAHLTRTIRRHAGHTPTAMRHLLTHPEADGPAGGGRRAGPVGSARA</sequence>
<keyword evidence="1" id="KW-0805">Transcription regulation</keyword>
<reference evidence="6 7" key="1">
    <citation type="submission" date="2020-08" db="EMBL/GenBank/DDBJ databases">
        <title>Sequencing the genomes of 1000 actinobacteria strains.</title>
        <authorList>
            <person name="Klenk H.-P."/>
        </authorList>
    </citation>
    <scope>NUCLEOTIDE SEQUENCE [LARGE SCALE GENOMIC DNA]</scope>
    <source>
        <strain evidence="6 7">DSM 45913</strain>
    </source>
</reference>
<dbReference type="RefSeq" id="WP_312892252.1">
    <property type="nucleotide sequence ID" value="NZ_JACHJB010000005.1"/>
</dbReference>
<gene>
    <name evidence="6" type="ORF">FHU36_008837</name>
</gene>
<dbReference type="Pfam" id="PF12833">
    <property type="entry name" value="HTH_18"/>
    <property type="match status" value="1"/>
</dbReference>
<feature type="region of interest" description="Disordered" evidence="4">
    <location>
        <begin position="277"/>
        <end position="299"/>
    </location>
</feature>
<dbReference type="InterPro" id="IPR018062">
    <property type="entry name" value="HTH_AraC-typ_CS"/>
</dbReference>
<name>A0A7X0CE11_9ACTN</name>
<evidence type="ECO:0000259" key="5">
    <source>
        <dbReference type="PROSITE" id="PS01124"/>
    </source>
</evidence>
<protein>
    <submittedName>
        <fullName evidence="6">AraC-like DNA-binding protein</fullName>
    </submittedName>
</protein>
<dbReference type="GO" id="GO:0003700">
    <property type="term" value="F:DNA-binding transcription factor activity"/>
    <property type="evidence" value="ECO:0007669"/>
    <property type="project" value="InterPro"/>
</dbReference>
<evidence type="ECO:0000256" key="1">
    <source>
        <dbReference type="ARBA" id="ARBA00023015"/>
    </source>
</evidence>
<evidence type="ECO:0000256" key="2">
    <source>
        <dbReference type="ARBA" id="ARBA00023125"/>
    </source>
</evidence>
<keyword evidence="7" id="KW-1185">Reference proteome</keyword>
<evidence type="ECO:0000313" key="6">
    <source>
        <dbReference type="EMBL" id="MBB6352241.1"/>
    </source>
</evidence>
<dbReference type="Gene3D" id="1.10.10.60">
    <property type="entry name" value="Homeodomain-like"/>
    <property type="match status" value="1"/>
</dbReference>
<dbReference type="AlphaFoldDB" id="A0A7X0CE11"/>
<dbReference type="Proteomes" id="UP000583800">
    <property type="component" value="Unassembled WGS sequence"/>
</dbReference>
<dbReference type="PROSITE" id="PS01124">
    <property type="entry name" value="HTH_ARAC_FAMILY_2"/>
    <property type="match status" value="1"/>
</dbReference>
<proteinExistence type="predicted"/>
<dbReference type="PANTHER" id="PTHR46796">
    <property type="entry name" value="HTH-TYPE TRANSCRIPTIONAL ACTIVATOR RHAS-RELATED"/>
    <property type="match status" value="1"/>
</dbReference>
<evidence type="ECO:0000313" key="7">
    <source>
        <dbReference type="Proteomes" id="UP000583800"/>
    </source>
</evidence>
<keyword evidence="3" id="KW-0804">Transcription</keyword>
<dbReference type="SMART" id="SM00342">
    <property type="entry name" value="HTH_ARAC"/>
    <property type="match status" value="1"/>
</dbReference>
<dbReference type="SUPFAM" id="SSF46689">
    <property type="entry name" value="Homeodomain-like"/>
    <property type="match status" value="1"/>
</dbReference>
<dbReference type="InterPro" id="IPR009057">
    <property type="entry name" value="Homeodomain-like_sf"/>
</dbReference>
<dbReference type="GO" id="GO:0043565">
    <property type="term" value="F:sequence-specific DNA binding"/>
    <property type="evidence" value="ECO:0007669"/>
    <property type="project" value="InterPro"/>
</dbReference>
<feature type="domain" description="HTH araC/xylS-type" evidence="5">
    <location>
        <begin position="177"/>
        <end position="275"/>
    </location>
</feature>
<comment type="caution">
    <text evidence="6">The sequence shown here is derived from an EMBL/GenBank/DDBJ whole genome shotgun (WGS) entry which is preliminary data.</text>
</comment>